<dbReference type="Proteomes" id="UP001526166">
    <property type="component" value="Unassembled WGS sequence"/>
</dbReference>
<proteinExistence type="predicted"/>
<dbReference type="InterPro" id="IPR018964">
    <property type="entry name" value="Phage_phiJL001_Gp84_C"/>
</dbReference>
<dbReference type="RefSeq" id="WP_263847471.1">
    <property type="nucleotide sequence ID" value="NZ_JAOWKW010000004.1"/>
</dbReference>
<feature type="domain" description="Bacteriophage phiJL001 Gp84 C-terminal" evidence="1">
    <location>
        <begin position="194"/>
        <end position="277"/>
    </location>
</feature>
<protein>
    <submittedName>
        <fullName evidence="2">DUF2163 domain-containing protein</fullName>
    </submittedName>
</protein>
<comment type="caution">
    <text evidence="2">The sequence shown here is derived from an EMBL/GenBank/DDBJ whole genome shotgun (WGS) entry which is preliminary data.</text>
</comment>
<gene>
    <name evidence="2" type="ORF">OE699_06530</name>
</gene>
<dbReference type="Pfam" id="PF09356">
    <property type="entry name" value="Phage_BR0599"/>
    <property type="match status" value="1"/>
</dbReference>
<organism evidence="2 3">
    <name type="scientific">Sedimentimonas flavescens</name>
    <dbReference type="NCBI Taxonomy" id="2851012"/>
    <lineage>
        <taxon>Bacteria</taxon>
        <taxon>Pseudomonadati</taxon>
        <taxon>Pseudomonadota</taxon>
        <taxon>Alphaproteobacteria</taxon>
        <taxon>Rhodobacterales</taxon>
        <taxon>Rhodobacter group</taxon>
        <taxon>Sedimentimonas</taxon>
    </lineage>
</organism>
<name>A0ABT2ZXN4_9RHOB</name>
<reference evidence="2 3" key="1">
    <citation type="submission" date="2022-10" db="EMBL/GenBank/DDBJ databases">
        <title>Sinirhodobacter sp. nov., isolated from ocean surface sediments.</title>
        <authorList>
            <person name="He W."/>
            <person name="Wang L."/>
            <person name="Zhang D.-F."/>
        </authorList>
    </citation>
    <scope>NUCLEOTIDE SEQUENCE [LARGE SCALE GENOMIC DNA]</scope>
    <source>
        <strain evidence="2 3">WL0115</strain>
    </source>
</reference>
<dbReference type="NCBIfam" id="TIGR02218">
    <property type="entry name" value="phg_TIGR02218"/>
    <property type="match status" value="1"/>
</dbReference>
<evidence type="ECO:0000259" key="1">
    <source>
        <dbReference type="Pfam" id="PF09356"/>
    </source>
</evidence>
<evidence type="ECO:0000313" key="3">
    <source>
        <dbReference type="Proteomes" id="UP001526166"/>
    </source>
</evidence>
<sequence>MSNVNELNIHLASGCTTVARAWAVERTDGLVLGFTDHDRALHFDGIEFKPESGMTAKAVVQSTGLSVDNSESYGALSSDAITEEDILAGRYDRAQVRVWIVNWAAPDQRQMIFRGHIGEISRSSGGFTAELRGLSEALGQEYGRIYHPRCSAVLGDRSCRFDLEREGYVVELTVETVEGDARFRFSQLSGYQARWFEKGCLRVLSGKAEGLFGVIKNDRILASGERSVELWQRIGAAIRPGDMVRLEAGCDRRAETCRLKFNNFLNFRGFPHIPGEDWLMSYPVRGGANDGGSLFR</sequence>
<dbReference type="Pfam" id="PF09931">
    <property type="entry name" value="Phage_phiJL001_Gp84_N"/>
    <property type="match status" value="1"/>
</dbReference>
<keyword evidence="3" id="KW-1185">Reference proteome</keyword>
<accession>A0ABT2ZXN4</accession>
<dbReference type="InterPro" id="IPR011928">
    <property type="entry name" value="Phage_phiJL001_Gp84"/>
</dbReference>
<evidence type="ECO:0000313" key="2">
    <source>
        <dbReference type="EMBL" id="MCV2878506.1"/>
    </source>
</evidence>
<dbReference type="EMBL" id="JAOWKW010000004">
    <property type="protein sequence ID" value="MCV2878506.1"/>
    <property type="molecule type" value="Genomic_DNA"/>
</dbReference>